<feature type="domain" description="Alcohol dehydrogenase-like C-terminal" evidence="5">
    <location>
        <begin position="215"/>
        <end position="349"/>
    </location>
</feature>
<evidence type="ECO:0000256" key="4">
    <source>
        <dbReference type="RuleBase" id="RU361277"/>
    </source>
</evidence>
<sequence>MKAFVADGQWAPKDGYTPTKEETTRKRAVIGSSVWRNPTFELKSLPTPNITDDELLIAVKRCGICGSDTHLYETTPDGYIQFSGPVSLPQTIGHEYSGVVVKKGRSVRNFKEGDMVAVESIHWCGICTPCRSGAFNQCENVELIGITAPGALAEFIAAKERHCWNINSLRRIYSEDDIYDLGALVEPVGCAYNGIFIGGGGIKPGMAAAVFGVGPIGLAAVALSRLAGANVIVAFDIENKRLDIAKSLGADYVFNVNDLKKDGISPRQKIMELTDGYGAELQVEAAGAARLTVPEMENSLAVNGKLIYLGRSATSAEVMLDCLVTGANSIIGVRGHSGYGIYNNIIRLLSTGRLQIKGMITSYYDFSETLTALEKSVERQDAKCMIRIG</sequence>
<dbReference type="PROSITE" id="PS00059">
    <property type="entry name" value="ADH_ZINC"/>
    <property type="match status" value="1"/>
</dbReference>
<evidence type="ECO:0000313" key="7">
    <source>
        <dbReference type="EMBL" id="KWT78183.1"/>
    </source>
</evidence>
<dbReference type="SUPFAM" id="SSF51735">
    <property type="entry name" value="NAD(P)-binding Rossmann-fold domains"/>
    <property type="match status" value="1"/>
</dbReference>
<dbReference type="Pfam" id="PF08240">
    <property type="entry name" value="ADH_N"/>
    <property type="match status" value="1"/>
</dbReference>
<accession>A0ABR5SG00</accession>
<comment type="similarity">
    <text evidence="4">Belongs to the zinc-containing alcohol dehydrogenase family.</text>
</comment>
<evidence type="ECO:0000259" key="5">
    <source>
        <dbReference type="Pfam" id="PF00107"/>
    </source>
</evidence>
<protein>
    <submittedName>
        <fullName evidence="7">Alcohol dehydrogenase</fullName>
        <ecNumber evidence="7">1.-.-.-</ecNumber>
    </submittedName>
</protein>
<organism evidence="7 8">
    <name type="scientific">Candidatus Magnetominusculus xianensis</name>
    <dbReference type="NCBI Taxonomy" id="1748249"/>
    <lineage>
        <taxon>Bacteria</taxon>
        <taxon>Pseudomonadati</taxon>
        <taxon>Nitrospirota</taxon>
        <taxon>Nitrospiria</taxon>
        <taxon>Nitrospirales</taxon>
        <taxon>Nitrospiraceae</taxon>
        <taxon>Candidatus Magnetominusculus</taxon>
    </lineage>
</organism>
<dbReference type="PANTHER" id="PTHR43401:SF2">
    <property type="entry name" value="L-THREONINE 3-DEHYDROGENASE"/>
    <property type="match status" value="1"/>
</dbReference>
<keyword evidence="8" id="KW-1185">Reference proteome</keyword>
<reference evidence="7 8" key="1">
    <citation type="submission" date="2015-11" db="EMBL/GenBank/DDBJ databases">
        <authorList>
            <person name="Lin W."/>
        </authorList>
    </citation>
    <scope>NUCLEOTIDE SEQUENCE [LARGE SCALE GENOMIC DNA]</scope>
    <source>
        <strain evidence="7 8">HCH-1</strain>
    </source>
</reference>
<keyword evidence="2 4" id="KW-0862">Zinc</keyword>
<name>A0ABR5SG00_9BACT</name>
<proteinExistence type="inferred from homology"/>
<dbReference type="InterPro" id="IPR011032">
    <property type="entry name" value="GroES-like_sf"/>
</dbReference>
<evidence type="ECO:0000256" key="2">
    <source>
        <dbReference type="ARBA" id="ARBA00022833"/>
    </source>
</evidence>
<evidence type="ECO:0000259" key="6">
    <source>
        <dbReference type="Pfam" id="PF08240"/>
    </source>
</evidence>
<dbReference type="RefSeq" id="WP_085053609.1">
    <property type="nucleotide sequence ID" value="NZ_LNQR01000119.1"/>
</dbReference>
<dbReference type="GO" id="GO:0016491">
    <property type="term" value="F:oxidoreductase activity"/>
    <property type="evidence" value="ECO:0007669"/>
    <property type="project" value="UniProtKB-KW"/>
</dbReference>
<keyword evidence="1 4" id="KW-0479">Metal-binding</keyword>
<dbReference type="InterPro" id="IPR013149">
    <property type="entry name" value="ADH-like_C"/>
</dbReference>
<dbReference type="EC" id="1.-.-.-" evidence="7"/>
<dbReference type="Pfam" id="PF00107">
    <property type="entry name" value="ADH_zinc_N"/>
    <property type="match status" value="1"/>
</dbReference>
<dbReference type="PANTHER" id="PTHR43401">
    <property type="entry name" value="L-THREONINE 3-DEHYDROGENASE"/>
    <property type="match status" value="1"/>
</dbReference>
<comment type="caution">
    <text evidence="7">The sequence shown here is derived from an EMBL/GenBank/DDBJ whole genome shotgun (WGS) entry which is preliminary data.</text>
</comment>
<dbReference type="InterPro" id="IPR002328">
    <property type="entry name" value="ADH_Zn_CS"/>
</dbReference>
<dbReference type="Gene3D" id="3.90.180.10">
    <property type="entry name" value="Medium-chain alcohol dehydrogenases, catalytic domain"/>
    <property type="match status" value="1"/>
</dbReference>
<evidence type="ECO:0000313" key="8">
    <source>
        <dbReference type="Proteomes" id="UP000060487"/>
    </source>
</evidence>
<dbReference type="InterPro" id="IPR013154">
    <property type="entry name" value="ADH-like_N"/>
</dbReference>
<keyword evidence="3 7" id="KW-0560">Oxidoreductase</keyword>
<gene>
    <name evidence="7" type="ORF">ASN18_2999</name>
</gene>
<dbReference type="SUPFAM" id="SSF50129">
    <property type="entry name" value="GroES-like"/>
    <property type="match status" value="1"/>
</dbReference>
<evidence type="ECO:0000256" key="1">
    <source>
        <dbReference type="ARBA" id="ARBA00022723"/>
    </source>
</evidence>
<feature type="domain" description="Alcohol dehydrogenase-like N-terminal" evidence="6">
    <location>
        <begin position="52"/>
        <end position="166"/>
    </location>
</feature>
<dbReference type="InterPro" id="IPR036291">
    <property type="entry name" value="NAD(P)-bd_dom_sf"/>
</dbReference>
<evidence type="ECO:0000256" key="3">
    <source>
        <dbReference type="ARBA" id="ARBA00023002"/>
    </source>
</evidence>
<dbReference type="Proteomes" id="UP000060487">
    <property type="component" value="Unassembled WGS sequence"/>
</dbReference>
<comment type="cofactor">
    <cofactor evidence="4">
        <name>Zn(2+)</name>
        <dbReference type="ChEBI" id="CHEBI:29105"/>
    </cofactor>
</comment>
<dbReference type="InterPro" id="IPR053539">
    <property type="entry name" value="Scyllo-inosose_DH"/>
</dbReference>
<dbReference type="NCBIfam" id="NF041097">
    <property type="entry name" value="keto_inos_dh_IolM"/>
    <property type="match status" value="1"/>
</dbReference>
<dbReference type="InterPro" id="IPR050129">
    <property type="entry name" value="Zn_alcohol_dh"/>
</dbReference>
<dbReference type="Gene3D" id="3.40.50.720">
    <property type="entry name" value="NAD(P)-binding Rossmann-like Domain"/>
    <property type="match status" value="1"/>
</dbReference>
<dbReference type="EMBL" id="LNQR01000119">
    <property type="protein sequence ID" value="KWT78183.1"/>
    <property type="molecule type" value="Genomic_DNA"/>
</dbReference>